<dbReference type="Gene3D" id="3.40.50.12780">
    <property type="entry name" value="N-terminal domain of ligase-like"/>
    <property type="match status" value="1"/>
</dbReference>
<dbReference type="RefSeq" id="WP_030478954.1">
    <property type="nucleotide sequence ID" value="NZ_FWYC01000006.1"/>
</dbReference>
<dbReference type="Gene3D" id="1.10.1200.10">
    <property type="entry name" value="ACP-like"/>
    <property type="match status" value="1"/>
</dbReference>
<dbReference type="FunFam" id="3.40.50.980:FF:000001">
    <property type="entry name" value="Non-ribosomal peptide synthetase"/>
    <property type="match status" value="1"/>
</dbReference>
<reference evidence="4" key="1">
    <citation type="submission" date="2017-04" db="EMBL/GenBank/DDBJ databases">
        <authorList>
            <person name="Varghese N."/>
            <person name="Submissions S."/>
        </authorList>
    </citation>
    <scope>NUCLEOTIDE SEQUENCE [LARGE SCALE GENOMIC DNA]</scope>
    <source>
        <strain evidence="4">DSM 44073</strain>
    </source>
</reference>
<dbReference type="NCBIfam" id="TIGR01733">
    <property type="entry name" value="AA-adenyl-dom"/>
    <property type="match status" value="1"/>
</dbReference>
<dbReference type="FunFam" id="3.40.50.980:FF:000002">
    <property type="entry name" value="Enterobactin synthetase component F"/>
    <property type="match status" value="1"/>
</dbReference>
<sequence length="1347" mass="144904">MGQDDLLARIESMPPDRRHEVLARIGNGSVTAEGIAPLSFAQERMWVLTQLEPGSPAYNVPMTLAIEGDVVVADLVGAIKDVVVRHEALRTRIVSLAGSPIQVVADQHDLDVVVVDCSGAQELSTVVSAPPEPFDLAEPPLRARLVRMAAGLHVLYIDIHHIAFDDRSAELLHQDLVAFYRARRYGDSPPSPPRARYADYARLERRRAHTGRFEEGLDFWEHVLSGVSPVFDLPQEWARPRSVLAAGNSVGTILDESTLDGVDAVARSQGATSFVVLLSAWAATLSSLTNTHDVIIGTPVSNRQDSVYDDVMGLFVNTIPVPVAVDHGAGFAGLVAQVRDTLFRCLAHQDVPLDKVVDRVRPERIGKRTPLFQVMFAYSNDDPTPVRLPDVTFHPFEHVDTGAAKVDLLLFVSVAGRTLHARLEFDPTVVTAEHAGTLLDTFKVVLASGVGSSASPMRESTLVGNATEQLITELSGPARAVPPPAESLHALFERQARARPGSIAVSCGERHLTYAELDRWAGQVARRLRRAGAGPEDVVAVSLPRSVELIVGILAVLKAGSGYLPLDPRHPEDRLTSLVRRSGARLLLSDAVLAGRYTSLADVEVLDIGETDATGSEPFTSAAVHPDGLCYLMYTSGSTGQPKGVLVSHANVVRLFESTSDDMRFSPADVSTLFHSYSFDFSVWEMWSALLHGGRLVVVPDDVARSPASLVRLLREESVTALAQTPSAFASLMTEFGRSGVSAADLDLRIVVFGGEAVDLPSLAPWLSEPEQRIPRLVNMYGITETTVHTTHRVLDAGSLRGTSRSPIGRPLSDVSVHVLDPEGRHVPIGIVGEIHVGGAGVARCYHDQPGLTASRFVPDPFGTVPGARLYRSGDLARWTGEHELEFVGRNDDQVKIRGHRVELGEVKNAVDRIAAVTQSYVDFNDGLGEGQISAYVVVREQVTAGNLRAELSRLVPEYLVPARIILVPALPLTANGKVDSKLLAEITARPDVSARTPDDRDLTEGQRVVLDVLRAVLDSPDAGPHEDFFELGGHSLAAVRFAHELESRLGTPRRVDPVLVLQERTAARIAVAVTRDAAGPDWATLRAAAGDLPLLLLPGSGGNLFSYQDVTRALTNETSVYGLSHHPPADVRDGISGLAKHCATALGDWPDEPYLLGGWSLGGLVAAETVRVLHENGRAPAGLVLLDPASPDDIAQEASTDRMAAFIEDLEASAQCPLEIAPRTLDGLTETEALSVVADHVARTSLADRYRGADDVPEAFYRFTSSIDAIHSHTMAGTITVPTALFAPAAGAPNTLWQNICADLMFVPVEGDHYSMLREPFAGDLAGALQRFIGAVALRQRPASDS</sequence>
<evidence type="ECO:0000313" key="3">
    <source>
        <dbReference type="EMBL" id="SMC88938.1"/>
    </source>
</evidence>
<dbReference type="InterPro" id="IPR010071">
    <property type="entry name" value="AA_adenyl_dom"/>
</dbReference>
<keyword evidence="4" id="KW-1185">Reference proteome</keyword>
<dbReference type="InterPro" id="IPR020845">
    <property type="entry name" value="AMP-binding_CS"/>
</dbReference>
<dbReference type="InterPro" id="IPR036736">
    <property type="entry name" value="ACP-like_sf"/>
</dbReference>
<evidence type="ECO:0000313" key="4">
    <source>
        <dbReference type="Proteomes" id="UP000192840"/>
    </source>
</evidence>
<dbReference type="Gene3D" id="3.30.559.10">
    <property type="entry name" value="Chloramphenicol acetyltransferase-like domain"/>
    <property type="match status" value="1"/>
</dbReference>
<dbReference type="EMBL" id="FWYC01000006">
    <property type="protein sequence ID" value="SMC88938.1"/>
    <property type="molecule type" value="Genomic_DNA"/>
</dbReference>
<dbReference type="InterPro" id="IPR042099">
    <property type="entry name" value="ANL_N_sf"/>
</dbReference>
<dbReference type="SUPFAM" id="SSF47336">
    <property type="entry name" value="ACP-like"/>
    <property type="match status" value="1"/>
</dbReference>
<dbReference type="GO" id="GO:0044550">
    <property type="term" value="P:secondary metabolite biosynthetic process"/>
    <property type="evidence" value="ECO:0007669"/>
    <property type="project" value="TreeGrafter"/>
</dbReference>
<organism evidence="3 4">
    <name type="scientific">Lentzea albidocapillata</name>
    <dbReference type="NCBI Taxonomy" id="40571"/>
    <lineage>
        <taxon>Bacteria</taxon>
        <taxon>Bacillati</taxon>
        <taxon>Actinomycetota</taxon>
        <taxon>Actinomycetes</taxon>
        <taxon>Pseudonocardiales</taxon>
        <taxon>Pseudonocardiaceae</taxon>
        <taxon>Lentzea</taxon>
    </lineage>
</organism>
<dbReference type="InterPro" id="IPR000873">
    <property type="entry name" value="AMP-dep_synth/lig_dom"/>
</dbReference>
<protein>
    <submittedName>
        <fullName evidence="3">Amino acid adenylation domain-containing protein</fullName>
    </submittedName>
</protein>
<dbReference type="InterPro" id="IPR009081">
    <property type="entry name" value="PP-bd_ACP"/>
</dbReference>
<dbReference type="PANTHER" id="PTHR45527">
    <property type="entry name" value="NONRIBOSOMAL PEPTIDE SYNTHETASE"/>
    <property type="match status" value="1"/>
</dbReference>
<feature type="domain" description="Carrier" evidence="2">
    <location>
        <begin position="1001"/>
        <end position="1078"/>
    </location>
</feature>
<gene>
    <name evidence="3" type="ORF">SAMN05660733_02374</name>
</gene>
<dbReference type="PROSITE" id="PS00455">
    <property type="entry name" value="AMP_BINDING"/>
    <property type="match status" value="1"/>
</dbReference>
<evidence type="ECO:0000256" key="1">
    <source>
        <dbReference type="ARBA" id="ARBA00001957"/>
    </source>
</evidence>
<dbReference type="Gene3D" id="3.30.300.30">
    <property type="match status" value="1"/>
</dbReference>
<dbReference type="SUPFAM" id="SSF52777">
    <property type="entry name" value="CoA-dependent acyltransferases"/>
    <property type="match status" value="2"/>
</dbReference>
<name>A0A1W2CW46_9PSEU</name>
<dbReference type="FunFam" id="3.40.50.12780:FF:000012">
    <property type="entry name" value="Non-ribosomal peptide synthetase"/>
    <property type="match status" value="1"/>
</dbReference>
<dbReference type="InterPro" id="IPR045851">
    <property type="entry name" value="AMP-bd_C_sf"/>
</dbReference>
<dbReference type="GO" id="GO:0043041">
    <property type="term" value="P:amino acid activation for nonribosomal peptide biosynthetic process"/>
    <property type="evidence" value="ECO:0007669"/>
    <property type="project" value="TreeGrafter"/>
</dbReference>
<proteinExistence type="predicted"/>
<dbReference type="InterPro" id="IPR001031">
    <property type="entry name" value="Thioesterase"/>
</dbReference>
<accession>A0A1W2CW46</accession>
<dbReference type="Pfam" id="PF00550">
    <property type="entry name" value="PP-binding"/>
    <property type="match status" value="1"/>
</dbReference>
<dbReference type="Pfam" id="PF00975">
    <property type="entry name" value="Thioesterase"/>
    <property type="match status" value="1"/>
</dbReference>
<dbReference type="Gene3D" id="3.40.50.1820">
    <property type="entry name" value="alpha/beta hydrolase"/>
    <property type="match status" value="1"/>
</dbReference>
<comment type="cofactor">
    <cofactor evidence="1">
        <name>pantetheine 4'-phosphate</name>
        <dbReference type="ChEBI" id="CHEBI:47942"/>
    </cofactor>
</comment>
<dbReference type="GO" id="GO:0008610">
    <property type="term" value="P:lipid biosynthetic process"/>
    <property type="evidence" value="ECO:0007669"/>
    <property type="project" value="UniProtKB-ARBA"/>
</dbReference>
<dbReference type="Gene3D" id="3.30.559.30">
    <property type="entry name" value="Nonribosomal peptide synthetase, condensation domain"/>
    <property type="match status" value="1"/>
</dbReference>
<dbReference type="InterPro" id="IPR001242">
    <property type="entry name" value="Condensation_dom"/>
</dbReference>
<dbReference type="Proteomes" id="UP000192840">
    <property type="component" value="Unassembled WGS sequence"/>
</dbReference>
<dbReference type="InterPro" id="IPR029058">
    <property type="entry name" value="AB_hydrolase_fold"/>
</dbReference>
<dbReference type="InterPro" id="IPR020802">
    <property type="entry name" value="TesA-like"/>
</dbReference>
<dbReference type="Pfam" id="PF00501">
    <property type="entry name" value="AMP-binding"/>
    <property type="match status" value="1"/>
</dbReference>
<dbReference type="CDD" id="cd19531">
    <property type="entry name" value="LCL_NRPS-like"/>
    <property type="match status" value="1"/>
</dbReference>
<dbReference type="OrthoDB" id="2472181at2"/>
<dbReference type="eggNOG" id="COG1020">
    <property type="taxonomic scope" value="Bacteria"/>
</dbReference>
<dbReference type="SUPFAM" id="SSF56801">
    <property type="entry name" value="Acetyl-CoA synthetase-like"/>
    <property type="match status" value="1"/>
</dbReference>
<dbReference type="SUPFAM" id="SSF53474">
    <property type="entry name" value="alpha/beta-Hydrolases"/>
    <property type="match status" value="1"/>
</dbReference>
<dbReference type="Pfam" id="PF00668">
    <property type="entry name" value="Condensation"/>
    <property type="match status" value="1"/>
</dbReference>
<dbReference type="PROSITE" id="PS50075">
    <property type="entry name" value="CARRIER"/>
    <property type="match status" value="1"/>
</dbReference>
<dbReference type="SMART" id="SM00824">
    <property type="entry name" value="PKS_TE"/>
    <property type="match status" value="1"/>
</dbReference>
<dbReference type="CDD" id="cd17643">
    <property type="entry name" value="A_NRPS_Cytc1-like"/>
    <property type="match status" value="1"/>
</dbReference>
<evidence type="ECO:0000259" key="2">
    <source>
        <dbReference type="PROSITE" id="PS50075"/>
    </source>
</evidence>
<dbReference type="STRING" id="40571.SAMN05660733_02374"/>
<dbReference type="GO" id="GO:0003824">
    <property type="term" value="F:catalytic activity"/>
    <property type="evidence" value="ECO:0007669"/>
    <property type="project" value="InterPro"/>
</dbReference>
<dbReference type="GO" id="GO:0031177">
    <property type="term" value="F:phosphopantetheine binding"/>
    <property type="evidence" value="ECO:0007669"/>
    <property type="project" value="TreeGrafter"/>
</dbReference>
<dbReference type="GO" id="GO:0005737">
    <property type="term" value="C:cytoplasm"/>
    <property type="evidence" value="ECO:0007669"/>
    <property type="project" value="TreeGrafter"/>
</dbReference>
<dbReference type="PANTHER" id="PTHR45527:SF1">
    <property type="entry name" value="FATTY ACID SYNTHASE"/>
    <property type="match status" value="1"/>
</dbReference>
<dbReference type="InterPro" id="IPR023213">
    <property type="entry name" value="CAT-like_dom_sf"/>
</dbReference>